<name>A0A6A4HWL2_9AGAR</name>
<sequence length="82" mass="9540">MICHGISMPPYDCIILHGLMVLILPSGGSRVFRHLHWKRSRVPFPVRPCSVHIALSVMVFFFLSLVKFICHPSFNIFWYILL</sequence>
<feature type="transmembrane region" description="Helical" evidence="1">
    <location>
        <begin position="14"/>
        <end position="32"/>
    </location>
</feature>
<keyword evidence="1" id="KW-0812">Transmembrane</keyword>
<feature type="transmembrane region" description="Helical" evidence="1">
    <location>
        <begin position="53"/>
        <end position="81"/>
    </location>
</feature>
<proteinExistence type="predicted"/>
<dbReference type="Proteomes" id="UP000799118">
    <property type="component" value="Unassembled WGS sequence"/>
</dbReference>
<gene>
    <name evidence="2" type="ORF">BT96DRAFT_543103</name>
</gene>
<evidence type="ECO:0000313" key="2">
    <source>
        <dbReference type="EMBL" id="KAE9402596.1"/>
    </source>
</evidence>
<keyword evidence="1" id="KW-1133">Transmembrane helix</keyword>
<organism evidence="2 3">
    <name type="scientific">Gymnopus androsaceus JB14</name>
    <dbReference type="NCBI Taxonomy" id="1447944"/>
    <lineage>
        <taxon>Eukaryota</taxon>
        <taxon>Fungi</taxon>
        <taxon>Dikarya</taxon>
        <taxon>Basidiomycota</taxon>
        <taxon>Agaricomycotina</taxon>
        <taxon>Agaricomycetes</taxon>
        <taxon>Agaricomycetidae</taxon>
        <taxon>Agaricales</taxon>
        <taxon>Marasmiineae</taxon>
        <taxon>Omphalotaceae</taxon>
        <taxon>Gymnopus</taxon>
    </lineage>
</organism>
<dbReference type="AlphaFoldDB" id="A0A6A4HWL2"/>
<protein>
    <submittedName>
        <fullName evidence="2">Uncharacterized protein</fullName>
    </submittedName>
</protein>
<reference evidence="2" key="1">
    <citation type="journal article" date="2019" name="Environ. Microbiol.">
        <title>Fungal ecological strategies reflected in gene transcription - a case study of two litter decomposers.</title>
        <authorList>
            <person name="Barbi F."/>
            <person name="Kohler A."/>
            <person name="Barry K."/>
            <person name="Baskaran P."/>
            <person name="Daum C."/>
            <person name="Fauchery L."/>
            <person name="Ihrmark K."/>
            <person name="Kuo A."/>
            <person name="LaButti K."/>
            <person name="Lipzen A."/>
            <person name="Morin E."/>
            <person name="Grigoriev I.V."/>
            <person name="Henrissat B."/>
            <person name="Lindahl B."/>
            <person name="Martin F."/>
        </authorList>
    </citation>
    <scope>NUCLEOTIDE SEQUENCE</scope>
    <source>
        <strain evidence="2">JB14</strain>
    </source>
</reference>
<keyword evidence="1" id="KW-0472">Membrane</keyword>
<evidence type="ECO:0000313" key="3">
    <source>
        <dbReference type="Proteomes" id="UP000799118"/>
    </source>
</evidence>
<accession>A0A6A4HWL2</accession>
<dbReference type="EMBL" id="ML769433">
    <property type="protein sequence ID" value="KAE9402596.1"/>
    <property type="molecule type" value="Genomic_DNA"/>
</dbReference>
<keyword evidence="3" id="KW-1185">Reference proteome</keyword>
<evidence type="ECO:0000256" key="1">
    <source>
        <dbReference type="SAM" id="Phobius"/>
    </source>
</evidence>